<dbReference type="AlphaFoldDB" id="A0A7S4GA42"/>
<feature type="transmembrane region" description="Helical" evidence="2">
    <location>
        <begin position="364"/>
        <end position="385"/>
    </location>
</feature>
<evidence type="ECO:0000256" key="1">
    <source>
        <dbReference type="SAM" id="MobiDB-lite"/>
    </source>
</evidence>
<feature type="signal peptide" evidence="3">
    <location>
        <begin position="1"/>
        <end position="19"/>
    </location>
</feature>
<keyword evidence="3" id="KW-0732">Signal</keyword>
<sequence length="419" mass="44352">MWKLSLTVLGLTALLGVRAMEAPPVNCKVWYDGCNTCTVSKDGQVQECTEMACEVQDTPECRAYFSKPEGPSIPQSCTRWYDGCNSCTVKNGVIQFCTEMYCAEKSKPFCADFVSTAIVNKVVHVIGRVFGGYDPDADSMSGDSESLGVGSADIDSGASDDSSTDSMVGSIEFGLFEGSMESWDSDDSSNIGISDGPPVDWFGGSEDVYGSSSPGQHGGSAPESYIADGDAMAWFGGSEHKFGGSASGRPVALGPEPGCFKWYDGCNTCEVSPDGSVLGCTTRWCDRPGRAHCLVHRPRSVAPIPLDCTSWFDGCNVCIVEHGHRVACTEAFCPADAQSLPPRCLHHRSSLDTIMEGFAISPSIVAVLVGCVVVALALVFCCCLCSRDSTDDQKAVVPGVVLVSAYEPCKEVPVDGVVV</sequence>
<feature type="compositionally biased region" description="Low complexity" evidence="1">
    <location>
        <begin position="150"/>
        <end position="166"/>
    </location>
</feature>
<evidence type="ECO:0000256" key="2">
    <source>
        <dbReference type="SAM" id="Phobius"/>
    </source>
</evidence>
<protein>
    <submittedName>
        <fullName evidence="4">Uncharacterized protein</fullName>
    </submittedName>
</protein>
<feature type="chain" id="PRO_5030572610" evidence="3">
    <location>
        <begin position="20"/>
        <end position="419"/>
    </location>
</feature>
<keyword evidence="2" id="KW-1133">Transmembrane helix</keyword>
<accession>A0A7S4GA42</accession>
<keyword evidence="2" id="KW-0472">Membrane</keyword>
<evidence type="ECO:0000313" key="4">
    <source>
        <dbReference type="EMBL" id="CAE0830115.1"/>
    </source>
</evidence>
<keyword evidence="2" id="KW-0812">Transmembrane</keyword>
<organism evidence="4">
    <name type="scientific">Eutreptiella gymnastica</name>
    <dbReference type="NCBI Taxonomy" id="73025"/>
    <lineage>
        <taxon>Eukaryota</taxon>
        <taxon>Discoba</taxon>
        <taxon>Euglenozoa</taxon>
        <taxon>Euglenida</taxon>
        <taxon>Spirocuta</taxon>
        <taxon>Euglenophyceae</taxon>
        <taxon>Eutreptiales</taxon>
        <taxon>Eutreptiaceae</taxon>
        <taxon>Eutreptiella</taxon>
    </lineage>
</organism>
<proteinExistence type="predicted"/>
<gene>
    <name evidence="4" type="ORF">EGYM00163_LOCUS41395</name>
</gene>
<reference evidence="4" key="1">
    <citation type="submission" date="2021-01" db="EMBL/GenBank/DDBJ databases">
        <authorList>
            <person name="Corre E."/>
            <person name="Pelletier E."/>
            <person name="Niang G."/>
            <person name="Scheremetjew M."/>
            <person name="Finn R."/>
            <person name="Kale V."/>
            <person name="Holt S."/>
            <person name="Cochrane G."/>
            <person name="Meng A."/>
            <person name="Brown T."/>
            <person name="Cohen L."/>
        </authorList>
    </citation>
    <scope>NUCLEOTIDE SEQUENCE</scope>
    <source>
        <strain evidence="4">CCMP1594</strain>
    </source>
</reference>
<dbReference type="EMBL" id="HBJA01120340">
    <property type="protein sequence ID" value="CAE0830115.1"/>
    <property type="molecule type" value="Transcribed_RNA"/>
</dbReference>
<name>A0A7S4GA42_9EUGL</name>
<feature type="region of interest" description="Disordered" evidence="1">
    <location>
        <begin position="140"/>
        <end position="166"/>
    </location>
</feature>
<evidence type="ECO:0000256" key="3">
    <source>
        <dbReference type="SAM" id="SignalP"/>
    </source>
</evidence>